<accession>A0AAV9NSZ9</accession>
<dbReference type="Gene3D" id="3.30.720.10">
    <property type="entry name" value="Signal recognition particle alu RNA binding heterodimer, srp9/1"/>
    <property type="match status" value="1"/>
</dbReference>
<feature type="region of interest" description="Disordered" evidence="8">
    <location>
        <begin position="30"/>
        <end position="99"/>
    </location>
</feature>
<evidence type="ECO:0000256" key="5">
    <source>
        <dbReference type="ARBA" id="ARBA00023135"/>
    </source>
</evidence>
<dbReference type="InterPro" id="IPR003210">
    <property type="entry name" value="Signal_recog_particle_SRP14"/>
</dbReference>
<evidence type="ECO:0000256" key="7">
    <source>
        <dbReference type="RuleBase" id="RU368100"/>
    </source>
</evidence>
<evidence type="ECO:0000313" key="10">
    <source>
        <dbReference type="Proteomes" id="UP001358417"/>
    </source>
</evidence>
<comment type="function">
    <text evidence="7">Component of the signal recognition particle (SRP) complex, a ribonucleoprotein complex that mediates the cotranslational targeting of secretory and membrane proteins to the endoplasmic reticulum (ER).</text>
</comment>
<name>A0AAV9NSZ9_9EURO</name>
<dbReference type="RefSeq" id="XP_064711796.1">
    <property type="nucleotide sequence ID" value="XM_064843936.1"/>
</dbReference>
<dbReference type="PANTHER" id="PTHR12013">
    <property type="entry name" value="SIGNAL RECOGNITION PARTICLE 14 KD PROTEIN"/>
    <property type="match status" value="1"/>
</dbReference>
<reference evidence="9 10" key="1">
    <citation type="submission" date="2023-08" db="EMBL/GenBank/DDBJ databases">
        <title>Black Yeasts Isolated from many extreme environments.</title>
        <authorList>
            <person name="Coleine C."/>
            <person name="Stajich J.E."/>
            <person name="Selbmann L."/>
        </authorList>
    </citation>
    <scope>NUCLEOTIDE SEQUENCE [LARGE SCALE GENOMIC DNA]</scope>
    <source>
        <strain evidence="9 10">CCFEE 5792</strain>
    </source>
</reference>
<keyword evidence="5 7" id="KW-0733">Signal recognition particle</keyword>
<dbReference type="GeneID" id="89968527"/>
<keyword evidence="3 7" id="KW-0963">Cytoplasm</keyword>
<dbReference type="AlphaFoldDB" id="A0AAV9NSZ9"/>
<dbReference type="InterPro" id="IPR009018">
    <property type="entry name" value="Signal_recog_particle_SRP9/14"/>
</dbReference>
<evidence type="ECO:0000256" key="2">
    <source>
        <dbReference type="ARBA" id="ARBA00010349"/>
    </source>
</evidence>
<dbReference type="GO" id="GO:0006614">
    <property type="term" value="P:SRP-dependent cotranslational protein targeting to membrane"/>
    <property type="evidence" value="ECO:0007669"/>
    <property type="project" value="UniProtKB-UniRule"/>
</dbReference>
<evidence type="ECO:0000256" key="6">
    <source>
        <dbReference type="ARBA" id="ARBA00023274"/>
    </source>
</evidence>
<evidence type="ECO:0000256" key="8">
    <source>
        <dbReference type="SAM" id="MobiDB-lite"/>
    </source>
</evidence>
<organism evidence="9 10">
    <name type="scientific">Exophiala bonariae</name>
    <dbReference type="NCBI Taxonomy" id="1690606"/>
    <lineage>
        <taxon>Eukaryota</taxon>
        <taxon>Fungi</taxon>
        <taxon>Dikarya</taxon>
        <taxon>Ascomycota</taxon>
        <taxon>Pezizomycotina</taxon>
        <taxon>Eurotiomycetes</taxon>
        <taxon>Chaetothyriomycetidae</taxon>
        <taxon>Chaetothyriales</taxon>
        <taxon>Herpotrichiellaceae</taxon>
        <taxon>Exophiala</taxon>
    </lineage>
</organism>
<dbReference type="EMBL" id="JAVRRD010000001">
    <property type="protein sequence ID" value="KAK5064472.1"/>
    <property type="molecule type" value="Genomic_DNA"/>
</dbReference>
<dbReference type="GO" id="GO:0030942">
    <property type="term" value="F:endoplasmic reticulum signal peptide binding"/>
    <property type="evidence" value="ECO:0007669"/>
    <property type="project" value="UniProtKB-UniRule"/>
</dbReference>
<comment type="subunit">
    <text evidence="7">Component of a fungal signal recognition particle (SRP) complex that consists of a 7SL RNA molecule (scR1) and at least six protein subunits: SRP72, SRP68, SRP54, SEC65, SRP21 and SRP14.</text>
</comment>
<comment type="caution">
    <text evidence="9">The sequence shown here is derived from an EMBL/GenBank/DDBJ whole genome shotgun (WGS) entry which is preliminary data.</text>
</comment>
<comment type="similarity">
    <text evidence="2 7">Belongs to the SRP14 family.</text>
</comment>
<feature type="compositionally biased region" description="Basic residues" evidence="8">
    <location>
        <begin position="131"/>
        <end position="148"/>
    </location>
</feature>
<feature type="region of interest" description="Disordered" evidence="8">
    <location>
        <begin position="128"/>
        <end position="158"/>
    </location>
</feature>
<proteinExistence type="inferred from homology"/>
<keyword evidence="6 7" id="KW-0687">Ribonucleoprotein</keyword>
<comment type="subcellular location">
    <subcellularLocation>
        <location evidence="1 7">Cytoplasm</location>
    </subcellularLocation>
</comment>
<sequence length="158" mass="16768">MSQQERLSNDEFLTRLTTLLAETHNTAHGSIYLTQKPAPGAQPTDAAVDTDSPTSSQILIRVTNGLSKDHRAPVSKPSAGNKSRSKVAATQGKPDGRPKVKLATVVDAVELDAFFARYAEVCKKGMEGLRKRDKKKAKVKAKAKKKGKGGAGVGKATG</sequence>
<gene>
    <name evidence="9" type="ORF">LTR84_000305</name>
</gene>
<keyword evidence="4 7" id="KW-0694">RNA-binding</keyword>
<evidence type="ECO:0000256" key="1">
    <source>
        <dbReference type="ARBA" id="ARBA00004496"/>
    </source>
</evidence>
<keyword evidence="10" id="KW-1185">Reference proteome</keyword>
<dbReference type="Pfam" id="PF02290">
    <property type="entry name" value="SRP14"/>
    <property type="match status" value="1"/>
</dbReference>
<dbReference type="GO" id="GO:0008312">
    <property type="term" value="F:7S RNA binding"/>
    <property type="evidence" value="ECO:0007669"/>
    <property type="project" value="UniProtKB-UniRule"/>
</dbReference>
<dbReference type="GO" id="GO:0005786">
    <property type="term" value="C:signal recognition particle, endoplasmic reticulum targeting"/>
    <property type="evidence" value="ECO:0007669"/>
    <property type="project" value="UniProtKB-UniRule"/>
</dbReference>
<evidence type="ECO:0000256" key="3">
    <source>
        <dbReference type="ARBA" id="ARBA00022490"/>
    </source>
</evidence>
<evidence type="ECO:0000313" key="9">
    <source>
        <dbReference type="EMBL" id="KAK5064472.1"/>
    </source>
</evidence>
<evidence type="ECO:0000256" key="4">
    <source>
        <dbReference type="ARBA" id="ARBA00022884"/>
    </source>
</evidence>
<feature type="compositionally biased region" description="Gly residues" evidence="8">
    <location>
        <begin position="149"/>
        <end position="158"/>
    </location>
</feature>
<dbReference type="SUPFAM" id="SSF54762">
    <property type="entry name" value="Signal recognition particle alu RNA binding heterodimer, SRP9/14"/>
    <property type="match status" value="1"/>
</dbReference>
<dbReference type="Proteomes" id="UP001358417">
    <property type="component" value="Unassembled WGS sequence"/>
</dbReference>
<protein>
    <recommendedName>
        <fullName evidence="7">Signal recognition particle subunit SRP14</fullName>
    </recommendedName>
    <alternativeName>
        <fullName evidence="7">Signal recognition particle 14 kDa protein</fullName>
    </alternativeName>
</protein>